<dbReference type="AlphaFoldDB" id="A0A175YQZ0"/>
<dbReference type="Gramene" id="KZM86049">
    <property type="protein sequence ID" value="KZM86049"/>
    <property type="gene ID" value="DCAR_026529"/>
</dbReference>
<evidence type="ECO:0000256" key="1">
    <source>
        <dbReference type="SAM" id="SignalP"/>
    </source>
</evidence>
<dbReference type="SUPFAM" id="SSF101148">
    <property type="entry name" value="Plant invertase/pectin methylesterase inhibitor"/>
    <property type="match status" value="1"/>
</dbReference>
<dbReference type="InterPro" id="IPR006501">
    <property type="entry name" value="Pectinesterase_inhib_dom"/>
</dbReference>
<feature type="domain" description="Pectinesterase inhibitor" evidence="2">
    <location>
        <begin position="25"/>
        <end position="169"/>
    </location>
</feature>
<dbReference type="OMA" id="CTIPNLC"/>
<dbReference type="Gene3D" id="1.20.140.40">
    <property type="entry name" value="Invertase/pectin methylesterase inhibitor family protein"/>
    <property type="match status" value="1"/>
</dbReference>
<protein>
    <recommendedName>
        <fullName evidence="2">Pectinesterase inhibitor domain-containing protein</fullName>
    </recommendedName>
</protein>
<dbReference type="NCBIfam" id="TIGR01614">
    <property type="entry name" value="PME_inhib"/>
    <property type="match status" value="1"/>
</dbReference>
<dbReference type="SMART" id="SM00856">
    <property type="entry name" value="PMEI"/>
    <property type="match status" value="1"/>
</dbReference>
<dbReference type="EMBL" id="LNRQ01000008">
    <property type="protein sequence ID" value="KZM86049.1"/>
    <property type="molecule type" value="Genomic_DNA"/>
</dbReference>
<feature type="signal peptide" evidence="1">
    <location>
        <begin position="1"/>
        <end position="28"/>
    </location>
</feature>
<organism evidence="3">
    <name type="scientific">Daucus carota subsp. sativus</name>
    <name type="common">Carrot</name>
    <dbReference type="NCBI Taxonomy" id="79200"/>
    <lineage>
        <taxon>Eukaryota</taxon>
        <taxon>Viridiplantae</taxon>
        <taxon>Streptophyta</taxon>
        <taxon>Embryophyta</taxon>
        <taxon>Tracheophyta</taxon>
        <taxon>Spermatophyta</taxon>
        <taxon>Magnoliopsida</taxon>
        <taxon>eudicotyledons</taxon>
        <taxon>Gunneridae</taxon>
        <taxon>Pentapetalae</taxon>
        <taxon>asterids</taxon>
        <taxon>campanulids</taxon>
        <taxon>Apiales</taxon>
        <taxon>Apiaceae</taxon>
        <taxon>Apioideae</taxon>
        <taxon>Scandiceae</taxon>
        <taxon>Daucinae</taxon>
        <taxon>Daucus</taxon>
        <taxon>Daucus sect. Daucus</taxon>
    </lineage>
</organism>
<dbReference type="Pfam" id="PF04043">
    <property type="entry name" value="PMEI"/>
    <property type="match status" value="1"/>
</dbReference>
<keyword evidence="1" id="KW-0732">Signal</keyword>
<dbReference type="GO" id="GO:0004857">
    <property type="term" value="F:enzyme inhibitor activity"/>
    <property type="evidence" value="ECO:0007669"/>
    <property type="project" value="InterPro"/>
</dbReference>
<proteinExistence type="predicted"/>
<evidence type="ECO:0000313" key="5">
    <source>
        <dbReference type="Proteomes" id="UP000077755"/>
    </source>
</evidence>
<dbReference type="Proteomes" id="UP000077755">
    <property type="component" value="Chromosome 8"/>
</dbReference>
<dbReference type="CDD" id="cd15800">
    <property type="entry name" value="PMEI-like_2"/>
    <property type="match status" value="1"/>
</dbReference>
<name>A0A175YQZ0_DAUCS</name>
<keyword evidence="5" id="KW-1185">Reference proteome</keyword>
<feature type="chain" id="PRO_5008044826" description="Pectinesterase inhibitor domain-containing protein" evidence="1">
    <location>
        <begin position="29"/>
        <end position="173"/>
    </location>
</feature>
<dbReference type="OrthoDB" id="770764at2759"/>
<dbReference type="EMBL" id="CP093350">
    <property type="protein sequence ID" value="WOH13623.1"/>
    <property type="molecule type" value="Genomic_DNA"/>
</dbReference>
<gene>
    <name evidence="3" type="ORF">DCAR_026529</name>
    <name evidence="4" type="ORF">DCAR_0833133</name>
</gene>
<reference evidence="4" key="2">
    <citation type="submission" date="2022-03" db="EMBL/GenBank/DDBJ databases">
        <title>Draft title - Genomic analysis of global carrot germplasm unveils the trajectory of domestication and the origin of high carotenoid orange carrot.</title>
        <authorList>
            <person name="Iorizzo M."/>
            <person name="Ellison S."/>
            <person name="Senalik D."/>
            <person name="Macko-Podgorni A."/>
            <person name="Grzebelus D."/>
            <person name="Bostan H."/>
            <person name="Rolling W."/>
            <person name="Curaba J."/>
            <person name="Simon P."/>
        </authorList>
    </citation>
    <scope>NUCLEOTIDE SEQUENCE</scope>
    <source>
        <tissue evidence="4">Leaf</tissue>
    </source>
</reference>
<dbReference type="InterPro" id="IPR035513">
    <property type="entry name" value="Invertase/methylesterase_inhib"/>
</dbReference>
<evidence type="ECO:0000313" key="3">
    <source>
        <dbReference type="EMBL" id="KZM86049.1"/>
    </source>
</evidence>
<reference evidence="3" key="1">
    <citation type="journal article" date="2016" name="Nat. Genet.">
        <title>A high-quality carrot genome assembly provides new insights into carotenoid accumulation and asterid genome evolution.</title>
        <authorList>
            <person name="Iorizzo M."/>
            <person name="Ellison S."/>
            <person name="Senalik D."/>
            <person name="Zeng P."/>
            <person name="Satapoomin P."/>
            <person name="Huang J."/>
            <person name="Bowman M."/>
            <person name="Iovene M."/>
            <person name="Sanseverino W."/>
            <person name="Cavagnaro P."/>
            <person name="Yildiz M."/>
            <person name="Macko-Podgorni A."/>
            <person name="Moranska E."/>
            <person name="Grzebelus E."/>
            <person name="Grzebelus D."/>
            <person name="Ashrafi H."/>
            <person name="Zheng Z."/>
            <person name="Cheng S."/>
            <person name="Spooner D."/>
            <person name="Van Deynze A."/>
            <person name="Simon P."/>
        </authorList>
    </citation>
    <scope>NUCLEOTIDE SEQUENCE [LARGE SCALE GENOMIC DNA]</scope>
    <source>
        <tissue evidence="3">Leaf</tissue>
    </source>
</reference>
<sequence>MASNMYQHLARVWLVMAMIGLFASATEAFGNNRFCKTSDYKQICNLMVKDANNWHDATRNAIQSSIDVAVTLQKMTPTLDKALGRLPGNSKDSTTSTCKETFDNTVDDLKQCLKFLDNNDTASLNIHLSAATSVTDCQDAFQESGAELPPRVAKITEELSKYVSNCLAVSEQT</sequence>
<accession>A0A175YQZ0</accession>
<evidence type="ECO:0000313" key="4">
    <source>
        <dbReference type="EMBL" id="WOH13623.1"/>
    </source>
</evidence>
<evidence type="ECO:0000259" key="2">
    <source>
        <dbReference type="SMART" id="SM00856"/>
    </source>
</evidence>